<keyword evidence="3" id="KW-1185">Reference proteome</keyword>
<dbReference type="Proteomes" id="UP001556040">
    <property type="component" value="Unassembled WGS sequence"/>
</dbReference>
<reference evidence="2 3" key="1">
    <citation type="journal article" date="1979" name="Int. J. Syst. Evol. Microbiol.">
        <title>Bacillus globisporus subsp. marinus subsp. nov.</title>
        <authorList>
            <person name="Liu H."/>
        </authorList>
    </citation>
    <scope>NUCLEOTIDE SEQUENCE [LARGE SCALE GENOMIC DNA]</scope>
    <source>
        <strain evidence="2 3">DSM 1297</strain>
    </source>
</reference>
<gene>
    <name evidence="2" type="ORF">AB1471_11850</name>
</gene>
<organism evidence="2 3">
    <name type="scientific">Jeotgalibacillus marinus</name>
    <dbReference type="NCBI Taxonomy" id="86667"/>
    <lineage>
        <taxon>Bacteria</taxon>
        <taxon>Bacillati</taxon>
        <taxon>Bacillota</taxon>
        <taxon>Bacilli</taxon>
        <taxon>Bacillales</taxon>
        <taxon>Caryophanaceae</taxon>
        <taxon>Jeotgalibacillus</taxon>
    </lineage>
</organism>
<accession>A0ABV3Q556</accession>
<feature type="transmembrane region" description="Helical" evidence="1">
    <location>
        <begin position="153"/>
        <end position="171"/>
    </location>
</feature>
<sequence>MVFTKALLVTMLIPFLGTLYLSIKMVTHRKKIMCMTSMMIAMAVGMLNGLLSGVILGIVVSGNIFLSTVLGMCIGFLTGSLIGLTHGLKPVLDGMLAGLMGGMMGAMLGVMVPIYYQGSIVKIIFAFSVIVLLLTVNLLHNEINKASTYFTKIIQSPMATAILLIGFFYMYENIGPVFIDESSQINLKIDHDQHE</sequence>
<feature type="transmembrane region" description="Helical" evidence="1">
    <location>
        <begin position="35"/>
        <end position="58"/>
    </location>
</feature>
<keyword evidence="1" id="KW-0812">Transmembrane</keyword>
<evidence type="ECO:0000313" key="3">
    <source>
        <dbReference type="Proteomes" id="UP001556040"/>
    </source>
</evidence>
<feature type="transmembrane region" description="Helical" evidence="1">
    <location>
        <begin position="96"/>
        <end position="116"/>
    </location>
</feature>
<proteinExistence type="predicted"/>
<name>A0ABV3Q556_9BACL</name>
<protein>
    <recommendedName>
        <fullName evidence="4">DUF4203 domain-containing protein</fullName>
    </recommendedName>
</protein>
<comment type="caution">
    <text evidence="2">The sequence shown here is derived from an EMBL/GenBank/DDBJ whole genome shotgun (WGS) entry which is preliminary data.</text>
</comment>
<feature type="transmembrane region" description="Helical" evidence="1">
    <location>
        <begin position="122"/>
        <end position="141"/>
    </location>
</feature>
<keyword evidence="1" id="KW-0472">Membrane</keyword>
<evidence type="ECO:0000313" key="2">
    <source>
        <dbReference type="EMBL" id="MEW9502485.1"/>
    </source>
</evidence>
<evidence type="ECO:0000256" key="1">
    <source>
        <dbReference type="SAM" id="Phobius"/>
    </source>
</evidence>
<dbReference type="RefSeq" id="WP_367779978.1">
    <property type="nucleotide sequence ID" value="NZ_JBFMIA010000011.1"/>
</dbReference>
<feature type="transmembrane region" description="Helical" evidence="1">
    <location>
        <begin position="64"/>
        <end position="84"/>
    </location>
</feature>
<dbReference type="EMBL" id="JBFMIA010000011">
    <property type="protein sequence ID" value="MEW9502485.1"/>
    <property type="molecule type" value="Genomic_DNA"/>
</dbReference>
<feature type="transmembrane region" description="Helical" evidence="1">
    <location>
        <begin position="6"/>
        <end position="23"/>
    </location>
</feature>
<evidence type="ECO:0008006" key="4">
    <source>
        <dbReference type="Google" id="ProtNLM"/>
    </source>
</evidence>
<keyword evidence="1" id="KW-1133">Transmembrane helix</keyword>